<dbReference type="GO" id="GO:0008270">
    <property type="term" value="F:zinc ion binding"/>
    <property type="evidence" value="ECO:0007669"/>
    <property type="project" value="UniProtKB-KW"/>
</dbReference>
<keyword evidence="12" id="KW-1185">Reference proteome</keyword>
<keyword evidence="4 8" id="KW-0863">Zinc-finger</keyword>
<feature type="compositionally biased region" description="Polar residues" evidence="9">
    <location>
        <begin position="368"/>
        <end position="387"/>
    </location>
</feature>
<evidence type="ECO:0000256" key="3">
    <source>
        <dbReference type="ARBA" id="ARBA00022737"/>
    </source>
</evidence>
<feature type="domain" description="C2H2-type" evidence="10">
    <location>
        <begin position="546"/>
        <end position="573"/>
    </location>
</feature>
<feature type="region of interest" description="Disordered" evidence="9">
    <location>
        <begin position="1"/>
        <end position="40"/>
    </location>
</feature>
<dbReference type="GO" id="GO:0000978">
    <property type="term" value="F:RNA polymerase II cis-regulatory region sequence-specific DNA binding"/>
    <property type="evidence" value="ECO:0007669"/>
    <property type="project" value="TreeGrafter"/>
</dbReference>
<dbReference type="PANTHER" id="PTHR24404">
    <property type="entry name" value="ZINC FINGER PROTEIN"/>
    <property type="match status" value="1"/>
</dbReference>
<feature type="region of interest" description="Disordered" evidence="9">
    <location>
        <begin position="715"/>
        <end position="763"/>
    </location>
</feature>
<evidence type="ECO:0000256" key="4">
    <source>
        <dbReference type="ARBA" id="ARBA00022771"/>
    </source>
</evidence>
<comment type="subcellular location">
    <subcellularLocation>
        <location evidence="1">Nucleus</location>
    </subcellularLocation>
</comment>
<keyword evidence="2" id="KW-0479">Metal-binding</keyword>
<keyword evidence="5" id="KW-0862">Zinc</keyword>
<dbReference type="Gene3D" id="3.30.160.60">
    <property type="entry name" value="Classic Zinc Finger"/>
    <property type="match status" value="3"/>
</dbReference>
<reference evidence="11 12" key="1">
    <citation type="journal article" date="2021" name="Nat. Commun.">
        <title>Genetic determinants of endophytism in the Arabidopsis root mycobiome.</title>
        <authorList>
            <person name="Mesny F."/>
            <person name="Miyauchi S."/>
            <person name="Thiergart T."/>
            <person name="Pickel B."/>
            <person name="Atanasova L."/>
            <person name="Karlsson M."/>
            <person name="Huettel B."/>
            <person name="Barry K.W."/>
            <person name="Haridas S."/>
            <person name="Chen C."/>
            <person name="Bauer D."/>
            <person name="Andreopoulos W."/>
            <person name="Pangilinan J."/>
            <person name="LaButti K."/>
            <person name="Riley R."/>
            <person name="Lipzen A."/>
            <person name="Clum A."/>
            <person name="Drula E."/>
            <person name="Henrissat B."/>
            <person name="Kohler A."/>
            <person name="Grigoriev I.V."/>
            <person name="Martin F.M."/>
            <person name="Hacquard S."/>
        </authorList>
    </citation>
    <scope>NUCLEOTIDE SEQUENCE [LARGE SCALE GENOMIC DNA]</scope>
    <source>
        <strain evidence="11 12">MPI-CAGE-CH-0241</strain>
    </source>
</reference>
<feature type="domain" description="C2H2-type" evidence="10">
    <location>
        <begin position="572"/>
        <end position="597"/>
    </location>
</feature>
<feature type="compositionally biased region" description="Low complexity" evidence="9">
    <location>
        <begin position="388"/>
        <end position="401"/>
    </location>
</feature>
<feature type="region of interest" description="Disordered" evidence="9">
    <location>
        <begin position="522"/>
        <end position="550"/>
    </location>
</feature>
<accession>A0A9P9AVZ4</accession>
<keyword evidence="6" id="KW-0238">DNA-binding</keyword>
<evidence type="ECO:0000256" key="9">
    <source>
        <dbReference type="SAM" id="MobiDB-lite"/>
    </source>
</evidence>
<dbReference type="PROSITE" id="PS50157">
    <property type="entry name" value="ZINC_FINGER_C2H2_2"/>
    <property type="match status" value="2"/>
</dbReference>
<dbReference type="GO" id="GO:0003700">
    <property type="term" value="F:DNA-binding transcription factor activity"/>
    <property type="evidence" value="ECO:0007669"/>
    <property type="project" value="TreeGrafter"/>
</dbReference>
<evidence type="ECO:0000259" key="10">
    <source>
        <dbReference type="PROSITE" id="PS50157"/>
    </source>
</evidence>
<dbReference type="GO" id="GO:0006357">
    <property type="term" value="P:regulation of transcription by RNA polymerase II"/>
    <property type="evidence" value="ECO:0007669"/>
    <property type="project" value="TreeGrafter"/>
</dbReference>
<dbReference type="EMBL" id="JAGPYM010000001">
    <property type="protein sequence ID" value="KAH6899897.1"/>
    <property type="molecule type" value="Genomic_DNA"/>
</dbReference>
<dbReference type="InterPro" id="IPR013087">
    <property type="entry name" value="Znf_C2H2_type"/>
</dbReference>
<sequence>MNASNSVQVHPQGVEPLGINDHQYNASRTSSAPHDPNTPPYPWNLKRFYNMREDPWVPIVSSSDPHTGQQIQGVVPNYNPNTPAFQNFRSRGLPSECDTCPEDSGYGGSRAPYSIENNSVYEGESNPDAHNTAALMEGFHLCPPPMSTTQLGHWSPTQAPPSISNAPSIGENKYYCPKCKIFLRTKSELNKHDLRHNKPFRCDVRGCNRKKGFGTKNDLDRHKRSVHADLTVSGPRYVCSLDQCASREPLKVWPRADNFRSHLRRIHQKLLAADADLEEYIYRDGQVPAQRSGHTVSAPVPNQPALREDLQGVGGMSYMITDPSANTQRPAGNSFSQSYLSNQPMDTDPGHGIPDIREDFETLLQDATSSGTVQPSLETPSPCQTFAQSNGSGQGSLQSGQPLNDQVMPFPDARFHYSNGNQGDVGGGTDISVSNDGDAEPIEAIAEAPGDDAEREGPLKTNVARLAEQPEATAAIAGTQEADPNPDVPSVLDILRLSRSEANHDKVLECLKQFPRKLLSRALNDGTDDGKSSGSSQESTSQKNPHPCTECSKTFNRQCELKKHLKRHEKPYGCTFRHCSKSFGSKNDWKRHESSQHWQLETWKCQEMKPDQSGPCGKVCQRRESFKHHLNKEHAIMDGKHVEEKFEKCRIGRHCDTRFWCGFCEIIVEIEEEGVNAWTKRCDHIDDHFCGRHGPKQNICKWKHLVHDDELVEKDRAGSSTTDSSKQSSLSPNSSSSSTTRSRSSSSLKRKTGAHGDAGRQKKPRGEETYLWTCCDCRTENNYKLAPTCIKCGHQRCNAYCSVSIIKANAQEDELSVHESSP</sequence>
<evidence type="ECO:0000256" key="1">
    <source>
        <dbReference type="ARBA" id="ARBA00004123"/>
    </source>
</evidence>
<proteinExistence type="predicted"/>
<dbReference type="SMART" id="SM00355">
    <property type="entry name" value="ZnF_C2H2"/>
    <property type="match status" value="6"/>
</dbReference>
<evidence type="ECO:0000256" key="8">
    <source>
        <dbReference type="PROSITE-ProRule" id="PRU00042"/>
    </source>
</evidence>
<dbReference type="OrthoDB" id="6077919at2759"/>
<evidence type="ECO:0000256" key="6">
    <source>
        <dbReference type="ARBA" id="ARBA00023125"/>
    </source>
</evidence>
<dbReference type="AlphaFoldDB" id="A0A9P9AVZ4"/>
<evidence type="ECO:0000313" key="12">
    <source>
        <dbReference type="Proteomes" id="UP000777438"/>
    </source>
</evidence>
<dbReference type="InterPro" id="IPR050589">
    <property type="entry name" value="Ikaros_C2H2-ZF"/>
</dbReference>
<comment type="caution">
    <text evidence="11">The sequence shown here is derived from an EMBL/GenBank/DDBJ whole genome shotgun (WGS) entry which is preliminary data.</text>
</comment>
<dbReference type="PANTHER" id="PTHR24404:SF111">
    <property type="entry name" value="GASTRULA ZINC FINGER PROTEIN XLCGF49.1-LIKE-RELATED"/>
    <property type="match status" value="1"/>
</dbReference>
<evidence type="ECO:0000256" key="7">
    <source>
        <dbReference type="ARBA" id="ARBA00023242"/>
    </source>
</evidence>
<keyword evidence="7" id="KW-0539">Nucleus</keyword>
<feature type="compositionally biased region" description="Low complexity" evidence="9">
    <location>
        <begin position="719"/>
        <end position="747"/>
    </location>
</feature>
<name>A0A9P9AVZ4_9HYPO</name>
<feature type="region of interest" description="Disordered" evidence="9">
    <location>
        <begin position="368"/>
        <end position="406"/>
    </location>
</feature>
<protein>
    <recommendedName>
        <fullName evidence="10">C2H2-type domain-containing protein</fullName>
    </recommendedName>
</protein>
<dbReference type="Proteomes" id="UP000777438">
    <property type="component" value="Unassembled WGS sequence"/>
</dbReference>
<dbReference type="SUPFAM" id="SSF57667">
    <property type="entry name" value="beta-beta-alpha zinc fingers"/>
    <property type="match status" value="1"/>
</dbReference>
<feature type="compositionally biased region" description="Low complexity" evidence="9">
    <location>
        <begin position="532"/>
        <end position="543"/>
    </location>
</feature>
<dbReference type="InterPro" id="IPR036236">
    <property type="entry name" value="Znf_C2H2_sf"/>
</dbReference>
<gene>
    <name evidence="11" type="ORF">B0T10DRAFT_570270</name>
</gene>
<organism evidence="11 12">
    <name type="scientific">Thelonectria olida</name>
    <dbReference type="NCBI Taxonomy" id="1576542"/>
    <lineage>
        <taxon>Eukaryota</taxon>
        <taxon>Fungi</taxon>
        <taxon>Dikarya</taxon>
        <taxon>Ascomycota</taxon>
        <taxon>Pezizomycotina</taxon>
        <taxon>Sordariomycetes</taxon>
        <taxon>Hypocreomycetidae</taxon>
        <taxon>Hypocreales</taxon>
        <taxon>Nectriaceae</taxon>
        <taxon>Thelonectria</taxon>
    </lineage>
</organism>
<keyword evidence="3" id="KW-0677">Repeat</keyword>
<feature type="compositionally biased region" description="Polar residues" evidence="9">
    <location>
        <begin position="22"/>
        <end position="32"/>
    </location>
</feature>
<evidence type="ECO:0000256" key="5">
    <source>
        <dbReference type="ARBA" id="ARBA00022833"/>
    </source>
</evidence>
<dbReference type="GO" id="GO:0005634">
    <property type="term" value="C:nucleus"/>
    <property type="evidence" value="ECO:0007669"/>
    <property type="project" value="UniProtKB-SubCell"/>
</dbReference>
<evidence type="ECO:0000313" key="11">
    <source>
        <dbReference type="EMBL" id="KAH6899897.1"/>
    </source>
</evidence>
<dbReference type="PROSITE" id="PS00028">
    <property type="entry name" value="ZINC_FINGER_C2H2_1"/>
    <property type="match status" value="3"/>
</dbReference>
<evidence type="ECO:0000256" key="2">
    <source>
        <dbReference type="ARBA" id="ARBA00022723"/>
    </source>
</evidence>